<organism evidence="1 2">
    <name type="scientific">Leucocoprinus birnbaumii</name>
    <dbReference type="NCBI Taxonomy" id="56174"/>
    <lineage>
        <taxon>Eukaryota</taxon>
        <taxon>Fungi</taxon>
        <taxon>Dikarya</taxon>
        <taxon>Basidiomycota</taxon>
        <taxon>Agaricomycotina</taxon>
        <taxon>Agaricomycetes</taxon>
        <taxon>Agaricomycetidae</taxon>
        <taxon>Agaricales</taxon>
        <taxon>Agaricineae</taxon>
        <taxon>Agaricaceae</taxon>
        <taxon>Leucocoprinus</taxon>
    </lineage>
</organism>
<evidence type="ECO:0000313" key="1">
    <source>
        <dbReference type="EMBL" id="KAJ3564233.1"/>
    </source>
</evidence>
<proteinExistence type="predicted"/>
<sequence>MRRYSNRPSRSFYRTPLLTDELPLDILPLILEGLSSRQDFHACTLVNKTFNRVATPLLYQRHPMRALIVHLGHSDLPFKPPKGKLQGEIAFVLEAELHTPSSSMLSEHLPCSPKGVNEVSPLHHPASTLLKRPQLAKYVRHITETGSVHRNLRSRYPTMMDTILRALTLCINLRSLTWTDDSSTTDDTLLSLIEAIRKHKHPLEKLTIRTHSDLGAEVWEQLNTLTGLRSISLWCMEGPPRVLQGWSEPLGPTLTHLELGVSVFPCPPAECAPATSIPTILTCLPNLRVLDTEYLPSFREPKVQSPDQMPVLASLTVRTNTIDTSGKLWSWIKDIIPNPGLERFKLHAFTMTGEIRSGSGAGTMVPRMFLLDLAKVHGDCLREFDIGNVELTMTDVRCVKASFQKLELLACAVAVPDVSAIHLMIQGAQNLHTFIFDVHWIPYAAQFGITFIRPSRVASNGGMTFTIEDAVDMMHTPENPNLRTIGIGKQQFVGKWVLVEGENGKGIPKFEVFTDVKTDLKWIP</sequence>
<dbReference type="Gene3D" id="3.80.10.10">
    <property type="entry name" value="Ribonuclease Inhibitor"/>
    <property type="match status" value="1"/>
</dbReference>
<comment type="caution">
    <text evidence="1">The sequence shown here is derived from an EMBL/GenBank/DDBJ whole genome shotgun (WGS) entry which is preliminary data.</text>
</comment>
<accession>A0AAD5VN41</accession>
<protein>
    <recommendedName>
        <fullName evidence="3">F-box domain-containing protein</fullName>
    </recommendedName>
</protein>
<name>A0AAD5VN41_9AGAR</name>
<dbReference type="Proteomes" id="UP001213000">
    <property type="component" value="Unassembled WGS sequence"/>
</dbReference>
<reference evidence="1" key="1">
    <citation type="submission" date="2022-07" db="EMBL/GenBank/DDBJ databases">
        <title>Genome Sequence of Leucocoprinus birnbaumii.</title>
        <authorList>
            <person name="Buettner E."/>
        </authorList>
    </citation>
    <scope>NUCLEOTIDE SEQUENCE</scope>
    <source>
        <strain evidence="1">VT141</strain>
    </source>
</reference>
<evidence type="ECO:0008006" key="3">
    <source>
        <dbReference type="Google" id="ProtNLM"/>
    </source>
</evidence>
<gene>
    <name evidence="1" type="ORF">NP233_g8428</name>
</gene>
<dbReference type="InterPro" id="IPR032675">
    <property type="entry name" value="LRR_dom_sf"/>
</dbReference>
<dbReference type="SUPFAM" id="SSF52047">
    <property type="entry name" value="RNI-like"/>
    <property type="match status" value="1"/>
</dbReference>
<evidence type="ECO:0000313" key="2">
    <source>
        <dbReference type="Proteomes" id="UP001213000"/>
    </source>
</evidence>
<keyword evidence="2" id="KW-1185">Reference proteome</keyword>
<dbReference type="EMBL" id="JANIEX010000680">
    <property type="protein sequence ID" value="KAJ3564233.1"/>
    <property type="molecule type" value="Genomic_DNA"/>
</dbReference>
<dbReference type="AlphaFoldDB" id="A0AAD5VN41"/>